<dbReference type="Proteomes" id="UP000547209">
    <property type="component" value="Unassembled WGS sequence"/>
</dbReference>
<evidence type="ECO:0000313" key="2">
    <source>
        <dbReference type="Proteomes" id="UP000547209"/>
    </source>
</evidence>
<evidence type="ECO:0000313" key="1">
    <source>
        <dbReference type="EMBL" id="MBB6672807.1"/>
    </source>
</evidence>
<accession>A0A7X0RSD0</accession>
<comment type="caution">
    <text evidence="1">The sequence shown here is derived from an EMBL/GenBank/DDBJ whole genome shotgun (WGS) entry which is preliminary data.</text>
</comment>
<keyword evidence="2" id="KW-1185">Reference proteome</keyword>
<organism evidence="1 2">
    <name type="scientific">Cohnella nanjingensis</name>
    <dbReference type="NCBI Taxonomy" id="1387779"/>
    <lineage>
        <taxon>Bacteria</taxon>
        <taxon>Bacillati</taxon>
        <taxon>Bacillota</taxon>
        <taxon>Bacilli</taxon>
        <taxon>Bacillales</taxon>
        <taxon>Paenibacillaceae</taxon>
        <taxon>Cohnella</taxon>
    </lineage>
</organism>
<dbReference type="RefSeq" id="WP_185670653.1">
    <property type="nucleotide sequence ID" value="NZ_JACJVP010000030.1"/>
</dbReference>
<sequence length="181" mass="19840">MLKKLGLASILIALAAAIAVLYYTYPRHRVLHAQGLLFQLGEDHASFAQPIAIDADGTLRRSLNGSKTFRGTFKVDEGADTHPMFDQPLTIRFDAKGRGTLLSADFRNGRPIIQTYGDVFIDGKMSRVAIAKYVMTGVDATQKGWSGADGLMIAAPAADRTAGLRVVNELTGRFWRDHTFR</sequence>
<name>A0A7X0RSD0_9BACL</name>
<reference evidence="1 2" key="1">
    <citation type="submission" date="2020-08" db="EMBL/GenBank/DDBJ databases">
        <title>Cohnella phylogeny.</title>
        <authorList>
            <person name="Dunlap C."/>
        </authorList>
    </citation>
    <scope>NUCLEOTIDE SEQUENCE [LARGE SCALE GENOMIC DNA]</scope>
    <source>
        <strain evidence="1 2">DSM 28246</strain>
    </source>
</reference>
<dbReference type="EMBL" id="JACJVP010000030">
    <property type="protein sequence ID" value="MBB6672807.1"/>
    <property type="molecule type" value="Genomic_DNA"/>
</dbReference>
<dbReference type="AlphaFoldDB" id="A0A7X0RSD0"/>
<protein>
    <submittedName>
        <fullName evidence="1">Uncharacterized protein</fullName>
    </submittedName>
</protein>
<proteinExistence type="predicted"/>
<gene>
    <name evidence="1" type="ORF">H7C19_19170</name>
</gene>